<name>A0A151I4S1_9HYME</name>
<protein>
    <submittedName>
        <fullName evidence="1">Uncharacterized protein</fullName>
    </submittedName>
</protein>
<dbReference type="AlphaFoldDB" id="A0A151I4S1"/>
<dbReference type="EMBL" id="KQ976471">
    <property type="protein sequence ID" value="KYM84033.1"/>
    <property type="molecule type" value="Genomic_DNA"/>
</dbReference>
<gene>
    <name evidence="1" type="ORF">ALC53_05589</name>
</gene>
<evidence type="ECO:0000313" key="1">
    <source>
        <dbReference type="EMBL" id="KYM84033.1"/>
    </source>
</evidence>
<sequence length="134" mass="15155">MNSQEREREPKRTTIRLGDTRINLRLGPGALALARLTLGYRVRICARRHSSRGSVRCCEPGALTSFYSKPDVEVDYLPYLAALFSGFGLRTTHGVLCGLFSDTNSFLLTALVIEIQNITHWSRLEYFARNIVHI</sequence>
<accession>A0A151I4S1</accession>
<evidence type="ECO:0000313" key="2">
    <source>
        <dbReference type="Proteomes" id="UP000078540"/>
    </source>
</evidence>
<keyword evidence="2" id="KW-1185">Reference proteome</keyword>
<proteinExistence type="predicted"/>
<reference evidence="1 2" key="1">
    <citation type="submission" date="2015-09" db="EMBL/GenBank/DDBJ databases">
        <title>Atta colombica WGS genome.</title>
        <authorList>
            <person name="Nygaard S."/>
            <person name="Hu H."/>
            <person name="Boomsma J."/>
            <person name="Zhang G."/>
        </authorList>
    </citation>
    <scope>NUCLEOTIDE SEQUENCE [LARGE SCALE GENOMIC DNA]</scope>
    <source>
        <strain evidence="1">Treedump-2</strain>
        <tissue evidence="1">Whole body</tissue>
    </source>
</reference>
<dbReference type="Proteomes" id="UP000078540">
    <property type="component" value="Unassembled WGS sequence"/>
</dbReference>
<organism evidence="1 2">
    <name type="scientific">Atta colombica</name>
    <dbReference type="NCBI Taxonomy" id="520822"/>
    <lineage>
        <taxon>Eukaryota</taxon>
        <taxon>Metazoa</taxon>
        <taxon>Ecdysozoa</taxon>
        <taxon>Arthropoda</taxon>
        <taxon>Hexapoda</taxon>
        <taxon>Insecta</taxon>
        <taxon>Pterygota</taxon>
        <taxon>Neoptera</taxon>
        <taxon>Endopterygota</taxon>
        <taxon>Hymenoptera</taxon>
        <taxon>Apocrita</taxon>
        <taxon>Aculeata</taxon>
        <taxon>Formicoidea</taxon>
        <taxon>Formicidae</taxon>
        <taxon>Myrmicinae</taxon>
        <taxon>Atta</taxon>
    </lineage>
</organism>